<dbReference type="EMBL" id="LT598469">
    <property type="protein sequence ID" value="SCV00169.1"/>
    <property type="molecule type" value="Genomic_DNA"/>
</dbReference>
<dbReference type="SUPFAM" id="SSF52540">
    <property type="entry name" value="P-loop containing nucleoside triphosphate hydrolases"/>
    <property type="match status" value="2"/>
</dbReference>
<dbReference type="InterPro" id="IPR003959">
    <property type="entry name" value="ATPase_AAA_core"/>
</dbReference>
<dbReference type="CDD" id="cd19526">
    <property type="entry name" value="RecA-like_PEX1_r2"/>
    <property type="match status" value="1"/>
</dbReference>
<evidence type="ECO:0000256" key="13">
    <source>
        <dbReference type="SAM" id="MobiDB-lite"/>
    </source>
</evidence>
<keyword evidence="6" id="KW-0378">Hydrolase</keyword>
<dbReference type="GO" id="GO:0005778">
    <property type="term" value="C:peroxisomal membrane"/>
    <property type="evidence" value="ECO:0007669"/>
    <property type="project" value="TreeGrafter"/>
</dbReference>
<organism evidence="15 16">
    <name type="scientific">Lachancea mirantina</name>
    <dbReference type="NCBI Taxonomy" id="1230905"/>
    <lineage>
        <taxon>Eukaryota</taxon>
        <taxon>Fungi</taxon>
        <taxon>Dikarya</taxon>
        <taxon>Ascomycota</taxon>
        <taxon>Saccharomycotina</taxon>
        <taxon>Saccharomycetes</taxon>
        <taxon>Saccharomycetales</taxon>
        <taxon>Saccharomycetaceae</taxon>
        <taxon>Lachancea</taxon>
    </lineage>
</organism>
<dbReference type="InterPro" id="IPR015342">
    <property type="entry name" value="PEX1-N_C-lobe"/>
</dbReference>
<evidence type="ECO:0000256" key="7">
    <source>
        <dbReference type="ARBA" id="ARBA00022840"/>
    </source>
</evidence>
<evidence type="ECO:0000313" key="15">
    <source>
        <dbReference type="EMBL" id="SCV00169.1"/>
    </source>
</evidence>
<dbReference type="SUPFAM" id="SSF54585">
    <property type="entry name" value="Cdc48 domain 2-like"/>
    <property type="match status" value="1"/>
</dbReference>
<feature type="region of interest" description="Disordered" evidence="13">
    <location>
        <begin position="244"/>
        <end position="264"/>
    </location>
</feature>
<dbReference type="Pfam" id="PF17862">
    <property type="entry name" value="AAA_lid_3"/>
    <property type="match status" value="1"/>
</dbReference>
<keyword evidence="16" id="KW-1185">Reference proteome</keyword>
<evidence type="ECO:0000256" key="12">
    <source>
        <dbReference type="ARBA" id="ARBA00048778"/>
    </source>
</evidence>
<dbReference type="Gene3D" id="3.40.50.300">
    <property type="entry name" value="P-loop containing nucleotide triphosphate hydrolases"/>
    <property type="match status" value="2"/>
</dbReference>
<evidence type="ECO:0000256" key="10">
    <source>
        <dbReference type="ARBA" id="ARBA00032509"/>
    </source>
</evidence>
<dbReference type="SMART" id="SM00382">
    <property type="entry name" value="AAA"/>
    <property type="match status" value="2"/>
</dbReference>
<dbReference type="AlphaFoldDB" id="A0A1G4K830"/>
<sequence length="1007" mass="111652">MSLASDGGLLFESLKVSLFDDIRGNFIRLPSRIIRALETTGKPAQEFGALIKHKGGQFYAGWDGLETHGVHDESQTVQINPVLAQLNGLIDGTLIDLTIKNYDASRTALEVYVDPASSDDWEVIEGNAQFLQDNLLYQTRIVTQGAKLACFINNVQARFTVQKIIPEALQSAKIAADTLIMVAPRQNRKRLVEDTDFQSTTLPVSSKNVVLRNLLWAYDLEGLEVRVPVNVTLHSTFAIVSANKNPVDHPSQKHSDDESKRARSAEKIVVRYEKDTRIPQGHIVLSRYASEALGIDACNGEFIKLESLGKDMMINDIPTVVVREARETSEEGDTLVRIKKILGTSVLTNGLVLPSEDVFIELLDEHGRAIPFFDVNQKGCKWKLAKLKSNLAESFCQFVVEKPATAVAQEELLKDIAKTLTLSFQPSPCTLLYGPSGVGKTRLVESLRYDLQRGSIKHVRYVDCEQFQESLDFSKMKNTLFRLITSCYWYKPSVLILDNAEAIFPYDKEDEEGPGYSSSGKTSTKLCLLFMIELEKVRQKNADILSVLLTAKSKESLNQTLFSKHSIGKSWKLGSPDRDQRASILDYYLQARSLKLSPDLELSTLALETEGYSPRDLSLLSDKLLFEHLSRYEESIDELSLQTFEEAIKDFVPSSLRGIKLQKSTGVKWSDIGGLRGVKDILLETLEWPTKYAPIFAKCPLRLRSGILLYGYPGCGKTLLASAVAQQCGLNFISVKGPEILNKYIGASEQSVREIFERAQAAKPCILFFDEFDSIAPKRGHDSIGVTDRVVNQMLTQMDGAEGLDGVYVLAATSRPDLIDSALLRPGRLDKSLLCGLPDEADRLSIIQAVVASGKLILEEDCNLDVIAEKTNGFSGADLQALCYNASLKAINRTLVDTSLTSDNENLTVNEPSVIVLSKDKKIPALAIERLNHKFKLGYTDSSVMARPDVIIQLADFENAATETKPSISYEEVNKLSNIYRKFANERDGNMPNGEASNEVGGRSTLM</sequence>
<dbReference type="Proteomes" id="UP000191024">
    <property type="component" value="Chromosome G"/>
</dbReference>
<evidence type="ECO:0000256" key="6">
    <source>
        <dbReference type="ARBA" id="ARBA00022801"/>
    </source>
</evidence>
<dbReference type="GO" id="GO:0016558">
    <property type="term" value="P:protein import into peroxisome matrix"/>
    <property type="evidence" value="ECO:0007669"/>
    <property type="project" value="TreeGrafter"/>
</dbReference>
<dbReference type="Gene3D" id="3.10.330.10">
    <property type="match status" value="1"/>
</dbReference>
<dbReference type="InterPro" id="IPR027417">
    <property type="entry name" value="P-loop_NTPase"/>
</dbReference>
<gene>
    <name evidence="15" type="ORF">LAMI_0G03334G</name>
</gene>
<proteinExistence type="inferred from homology"/>
<feature type="compositionally biased region" description="Basic and acidic residues" evidence="13">
    <location>
        <begin position="246"/>
        <end position="264"/>
    </location>
</feature>
<dbReference type="InterPro" id="IPR041569">
    <property type="entry name" value="AAA_lid_3"/>
</dbReference>
<evidence type="ECO:0000256" key="2">
    <source>
        <dbReference type="ARBA" id="ARBA00006914"/>
    </source>
</evidence>
<evidence type="ECO:0000256" key="8">
    <source>
        <dbReference type="ARBA" id="ARBA00022927"/>
    </source>
</evidence>
<dbReference type="Pfam" id="PF09262">
    <property type="entry name" value="PEX-1N"/>
    <property type="match status" value="1"/>
</dbReference>
<comment type="catalytic activity">
    <reaction evidence="12">
        <text>ATP + H2O = ADP + phosphate + H(+)</text>
        <dbReference type="Rhea" id="RHEA:13065"/>
        <dbReference type="ChEBI" id="CHEBI:15377"/>
        <dbReference type="ChEBI" id="CHEBI:15378"/>
        <dbReference type="ChEBI" id="CHEBI:30616"/>
        <dbReference type="ChEBI" id="CHEBI:43474"/>
        <dbReference type="ChEBI" id="CHEBI:456216"/>
    </reaction>
    <physiologicalReaction direction="left-to-right" evidence="12">
        <dbReference type="Rhea" id="RHEA:13066"/>
    </physiologicalReaction>
</comment>
<dbReference type="InterPro" id="IPR009010">
    <property type="entry name" value="Asp_de-COase-like_dom_sf"/>
</dbReference>
<dbReference type="InterPro" id="IPR003960">
    <property type="entry name" value="ATPase_AAA_CS"/>
</dbReference>
<dbReference type="STRING" id="1230905.A0A1G4K830"/>
<dbReference type="CDD" id="cd00009">
    <property type="entry name" value="AAA"/>
    <property type="match status" value="1"/>
</dbReference>
<feature type="domain" description="AAA+ ATPase" evidence="14">
    <location>
        <begin position="703"/>
        <end position="839"/>
    </location>
</feature>
<dbReference type="PANTHER" id="PTHR23077">
    <property type="entry name" value="AAA-FAMILY ATPASE"/>
    <property type="match status" value="1"/>
</dbReference>
<evidence type="ECO:0000259" key="14">
    <source>
        <dbReference type="SMART" id="SM00382"/>
    </source>
</evidence>
<dbReference type="InterPro" id="IPR050168">
    <property type="entry name" value="AAA_ATPase_domain"/>
</dbReference>
<comment type="subcellular location">
    <subcellularLocation>
        <location evidence="1">Membrane</location>
    </subcellularLocation>
</comment>
<dbReference type="Gene3D" id="1.10.8.60">
    <property type="match status" value="2"/>
</dbReference>
<keyword evidence="7" id="KW-0067">ATP-binding</keyword>
<keyword evidence="8" id="KW-0653">Protein transport</keyword>
<evidence type="ECO:0000313" key="16">
    <source>
        <dbReference type="Proteomes" id="UP000191024"/>
    </source>
</evidence>
<dbReference type="GO" id="GO:0016887">
    <property type="term" value="F:ATP hydrolysis activity"/>
    <property type="evidence" value="ECO:0007669"/>
    <property type="project" value="InterPro"/>
</dbReference>
<reference evidence="15 16" key="1">
    <citation type="submission" date="2016-03" db="EMBL/GenBank/DDBJ databases">
        <authorList>
            <person name="Devillers H."/>
        </authorList>
    </citation>
    <scope>NUCLEOTIDE SEQUENCE [LARGE SCALE GENOMIC DNA]</scope>
    <source>
        <strain evidence="15">CBS 11717</strain>
    </source>
</reference>
<dbReference type="OrthoDB" id="2187at2759"/>
<feature type="domain" description="AAA+ ATPase" evidence="14">
    <location>
        <begin position="426"/>
        <end position="592"/>
    </location>
</feature>
<feature type="region of interest" description="Disordered" evidence="13">
    <location>
        <begin position="986"/>
        <end position="1007"/>
    </location>
</feature>
<keyword evidence="4" id="KW-0962">Peroxisome biogenesis</keyword>
<name>A0A1G4K830_9SACH</name>
<evidence type="ECO:0000256" key="9">
    <source>
        <dbReference type="ARBA" id="ARBA00023136"/>
    </source>
</evidence>
<evidence type="ECO:0000256" key="11">
    <source>
        <dbReference type="ARBA" id="ARBA00034532"/>
    </source>
</evidence>
<evidence type="ECO:0000256" key="1">
    <source>
        <dbReference type="ARBA" id="ARBA00004370"/>
    </source>
</evidence>
<keyword evidence="9" id="KW-0472">Membrane</keyword>
<dbReference type="PANTHER" id="PTHR23077:SF12">
    <property type="entry name" value="PEROXISOMAL ATPASE PEX1"/>
    <property type="match status" value="1"/>
</dbReference>
<evidence type="ECO:0000256" key="5">
    <source>
        <dbReference type="ARBA" id="ARBA00022741"/>
    </source>
</evidence>
<dbReference type="SUPFAM" id="SSF50692">
    <property type="entry name" value="ADC-like"/>
    <property type="match status" value="1"/>
</dbReference>
<dbReference type="Pfam" id="PF00004">
    <property type="entry name" value="AAA"/>
    <property type="match status" value="2"/>
</dbReference>
<dbReference type="InterPro" id="IPR003593">
    <property type="entry name" value="AAA+_ATPase"/>
</dbReference>
<dbReference type="InterPro" id="IPR029067">
    <property type="entry name" value="CDC48_domain_2-like_sf"/>
</dbReference>
<evidence type="ECO:0000256" key="3">
    <source>
        <dbReference type="ARBA" id="ARBA00022448"/>
    </source>
</evidence>
<evidence type="ECO:0000256" key="4">
    <source>
        <dbReference type="ARBA" id="ARBA00022593"/>
    </source>
</evidence>
<dbReference type="GO" id="GO:0005524">
    <property type="term" value="F:ATP binding"/>
    <property type="evidence" value="ECO:0007669"/>
    <property type="project" value="UniProtKB-KW"/>
</dbReference>
<keyword evidence="5" id="KW-0547">Nucleotide-binding</keyword>
<keyword evidence="3" id="KW-0813">Transport</keyword>
<protein>
    <recommendedName>
        <fullName evidence="11">Peroxisomal ATPase PEX1</fullName>
    </recommendedName>
    <alternativeName>
        <fullName evidence="10">Peroxin-1</fullName>
    </alternativeName>
</protein>
<accession>A0A1G4K830</accession>
<dbReference type="FunFam" id="3.40.50.300:FF:000149">
    <property type="entry name" value="Nuclear valosin-containing protein-like"/>
    <property type="match status" value="1"/>
</dbReference>
<comment type="similarity">
    <text evidence="2">Belongs to the AAA ATPase family.</text>
</comment>
<dbReference type="GO" id="GO:0005829">
    <property type="term" value="C:cytosol"/>
    <property type="evidence" value="ECO:0007669"/>
    <property type="project" value="TreeGrafter"/>
</dbReference>
<dbReference type="PROSITE" id="PS00674">
    <property type="entry name" value="AAA"/>
    <property type="match status" value="1"/>
</dbReference>